<keyword evidence="12" id="KW-0175">Coiled coil</keyword>
<evidence type="ECO:0000256" key="8">
    <source>
        <dbReference type="ARBA" id="ARBA00022932"/>
    </source>
</evidence>
<feature type="domain" description="Integrase catalytic" evidence="15">
    <location>
        <begin position="1207"/>
        <end position="1376"/>
    </location>
</feature>
<dbReference type="InterPro" id="IPR036397">
    <property type="entry name" value="RNaseH_sf"/>
</dbReference>
<reference evidence="16" key="2">
    <citation type="submission" date="2022-01" db="EMBL/GenBank/DDBJ databases">
        <authorList>
            <person name="Yamashiro T."/>
            <person name="Shiraishi A."/>
            <person name="Satake H."/>
            <person name="Nakayama K."/>
        </authorList>
    </citation>
    <scope>NUCLEOTIDE SEQUENCE</scope>
</reference>
<evidence type="ECO:0000256" key="12">
    <source>
        <dbReference type="SAM" id="Coils"/>
    </source>
</evidence>
<feature type="coiled-coil region" evidence="12">
    <location>
        <begin position="649"/>
        <end position="699"/>
    </location>
</feature>
<reference evidence="16" key="1">
    <citation type="journal article" date="2022" name="Int. J. Mol. Sci.">
        <title>Draft Genome of Tanacetum Coccineum: Genomic Comparison of Closely Related Tanacetum-Family Plants.</title>
        <authorList>
            <person name="Yamashiro T."/>
            <person name="Shiraishi A."/>
            <person name="Nakayama K."/>
            <person name="Satake H."/>
        </authorList>
    </citation>
    <scope>NUCLEOTIDE SEQUENCE</scope>
</reference>
<organism evidence="16 17">
    <name type="scientific">Tanacetum coccineum</name>
    <dbReference type="NCBI Taxonomy" id="301880"/>
    <lineage>
        <taxon>Eukaryota</taxon>
        <taxon>Viridiplantae</taxon>
        <taxon>Streptophyta</taxon>
        <taxon>Embryophyta</taxon>
        <taxon>Tracheophyta</taxon>
        <taxon>Spermatophyta</taxon>
        <taxon>Magnoliopsida</taxon>
        <taxon>eudicotyledons</taxon>
        <taxon>Gunneridae</taxon>
        <taxon>Pentapetalae</taxon>
        <taxon>asterids</taxon>
        <taxon>campanulids</taxon>
        <taxon>Asterales</taxon>
        <taxon>Asteraceae</taxon>
        <taxon>Asteroideae</taxon>
        <taxon>Anthemideae</taxon>
        <taxon>Anthemidinae</taxon>
        <taxon>Tanacetum</taxon>
    </lineage>
</organism>
<dbReference type="Gene3D" id="4.10.60.10">
    <property type="entry name" value="Zinc finger, CCHC-type"/>
    <property type="match status" value="1"/>
</dbReference>
<dbReference type="SUPFAM" id="SSF53098">
    <property type="entry name" value="Ribonuclease H-like"/>
    <property type="match status" value="1"/>
</dbReference>
<keyword evidence="17" id="KW-1185">Reference proteome</keyword>
<dbReference type="PANTHER" id="PTHR42648:SF11">
    <property type="entry name" value="TRANSPOSON TY4-P GAG-POL POLYPROTEIN"/>
    <property type="match status" value="1"/>
</dbReference>
<feature type="coiled-coil region" evidence="12">
    <location>
        <begin position="259"/>
        <end position="314"/>
    </location>
</feature>
<evidence type="ECO:0000256" key="9">
    <source>
        <dbReference type="ARBA" id="ARBA00023172"/>
    </source>
</evidence>
<keyword evidence="3" id="KW-0255">Endonuclease</keyword>
<evidence type="ECO:0000313" key="16">
    <source>
        <dbReference type="EMBL" id="GJT14265.1"/>
    </source>
</evidence>
<keyword evidence="8" id="KW-0548">Nucleotidyltransferase</keyword>
<evidence type="ECO:0000256" key="2">
    <source>
        <dbReference type="ARBA" id="ARBA00022723"/>
    </source>
</evidence>
<dbReference type="InterPro" id="IPR001584">
    <property type="entry name" value="Integrase_cat-core"/>
</dbReference>
<feature type="region of interest" description="Disordered" evidence="13">
    <location>
        <begin position="97"/>
        <end position="121"/>
    </location>
</feature>
<feature type="region of interest" description="Disordered" evidence="13">
    <location>
        <begin position="886"/>
        <end position="932"/>
    </location>
</feature>
<evidence type="ECO:0000256" key="1">
    <source>
        <dbReference type="ARBA" id="ARBA00022722"/>
    </source>
</evidence>
<keyword evidence="2" id="KW-0479">Metal-binding</keyword>
<keyword evidence="1" id="KW-0540">Nuclease</keyword>
<sequence>MNHQTSTVPQIILQVAYQSPQAPTQLMTESPFVDSGFAVPVFSPGDDPIACLNKAMAFLTAVAPSRFPTINNQLRTSSNLINQATIQDGRVTVQQVQGRQGQNYSGTTYKSNATSSRGNTTSGQARVVKCYNCQGEGHMARQCTQPKQPRNAAWYKEKVMLAEAQEAGQILDEEQLAFLADPGIPASQVQTVIPHNAAFQTEDLDTYDSDCDDLSTAQAVLMANISNYGSDIVSETTVQDTNLQAQQDSMILSVIEQMSEQMINHVNNWEKANKEQNNESVTAELERYKQSKGIDSLEQNLSKQIKEKESVLQTFTLFKNESKEKENKYMENEIDLEKRIKELDNIVYKVGYQNPFYLKKAQRIKPTLYDGVVMSNTHVAMPVIDDKETLILEEESRSKMIKKAKDPEVIKQKISHKPIDYEKLNRLTIDFRKCFTPQQELSAEQAFWLHISNPSIEPSYTPPVIVDVPSELPKASLVNASLKKLKFYLTQFDSVVKKRTTPSALEEDIFSVFDKDLLNEITEVQTVFDQMEASVQQFSVDKQYVLLTVMNSMSLNNDYVNVDMQMCDSCEKCLNLVAEFSKSKQAYNNLLKNYSQLEKHCISLEVSMQLKQEVFQNDESCVNQNVVEIQEYFEINDLKARLQDKDPTIYKLKDTIKSLQENAKEENVNHDICEFEPINEELENSVAKLISENERLCNEINHVKHVFKDQFDTIKQTHVRHKEHSDSLINKLNLKSVENEDLKGQLQDKVFVITSLKNDLRKIKGKEIIENAVHKPSATTIAPGMFKLDFVPLVPKLLQNREAHIDYLRHTKKQANIVREIVEQAKANQPLDGELDLACKHVTRIQELLVYVQDTCPNAITPSTRKVTVTPMNNVKKVRFAKPLTSLSNNKQVESSNSSDSNTPVLSSTGVKCSTSNYGSKPPGNKKNDRISYNKSMFDGVHDKCLLDLVQNGNKRTKSAKKHRKQNVWKPTGHVFTEVGLKWKPTGITFTIVGNLCPLTRFTSTNIVPPKQTTSHSDEIQKPEIKVYSRKPKNAKNIGLSKIAKIVESKNANHSELNQTWGSNAIDIPSSSSLVMTGCPDCTLVSRLWMNDQIAKIMGYGDYQLGIVVISRVYYVEGLGHNLFYVGQFCDADLEVAFWKNTCFIRNLEGVDLLLGSRDTNLYTISLDDMLKSHPISKDDLARGIPRLKFQKDHLCSACALGKSKKSSHQPKAKDTNQEKLYLLHMDLSGPMCVASINGKRYILVIVDDYSRFKWVRFFKTKDEARTKNIQVRLKSTVRNVRTDNGTEFVNQTLREWNENVGITHQTSVARTPQQNGFVERRNRTLVEANRTMLIFSKAPLFLWVKAINTACYTQNRSLIRHRYNKTPYELMQDKKPDLSFFHVFGLVSNPISQQSCIPPIRDDWDRLFQPMFDEYFNPPTIVVSPVQEVATPRAEVLADSPVSTSIDQDAPSTSIPTSQEHSPIISQGFEESPKTPTFHADPLNESSNEDSTSQGSSSNVIPLHTPFEHLGRWTKDHPIANVIGDPSRSVSTRKQLNSDAMWCYFDAFLTSVEPKNFKQAMTEPSWIDAMQEEIHKFERLEVWVLKNKARLVAQGFRQEEGIDFEESFAPVAKIEAIRIFVAYAAHKNMTIYQMDVKTDFLNGELKEEVYVSQPKGFVDQDNPSHVYKLKKALYGLKQAPRAWYDMLSSFLISQQFSKGAVDPTLFT</sequence>
<evidence type="ECO:0000256" key="3">
    <source>
        <dbReference type="ARBA" id="ARBA00022759"/>
    </source>
</evidence>
<feature type="compositionally biased region" description="Polar residues" evidence="13">
    <location>
        <begin position="1442"/>
        <end position="1466"/>
    </location>
</feature>
<evidence type="ECO:0000256" key="7">
    <source>
        <dbReference type="ARBA" id="ARBA00022918"/>
    </source>
</evidence>
<dbReference type="InterPro" id="IPR036875">
    <property type="entry name" value="Znf_CCHC_sf"/>
</dbReference>
<protein>
    <submittedName>
        <fullName evidence="16">Retrovirus-related pol polyprotein from transposon TNT 1-94</fullName>
    </submittedName>
</protein>
<keyword evidence="7" id="KW-0695">RNA-directed DNA polymerase</keyword>
<keyword evidence="10" id="KW-0511">Multifunctional enzyme</keyword>
<keyword evidence="8" id="KW-0808">Transferase</keyword>
<dbReference type="PROSITE" id="PS50994">
    <property type="entry name" value="INTEGRASE"/>
    <property type="match status" value="1"/>
</dbReference>
<evidence type="ECO:0000256" key="11">
    <source>
        <dbReference type="PROSITE-ProRule" id="PRU00047"/>
    </source>
</evidence>
<evidence type="ECO:0000256" key="13">
    <source>
        <dbReference type="SAM" id="MobiDB-lite"/>
    </source>
</evidence>
<evidence type="ECO:0000256" key="4">
    <source>
        <dbReference type="ARBA" id="ARBA00022801"/>
    </source>
</evidence>
<dbReference type="InterPro" id="IPR001878">
    <property type="entry name" value="Znf_CCHC"/>
</dbReference>
<keyword evidence="4" id="KW-0378">Hydrolase</keyword>
<keyword evidence="9" id="KW-0233">DNA recombination</keyword>
<evidence type="ECO:0000256" key="10">
    <source>
        <dbReference type="ARBA" id="ARBA00023268"/>
    </source>
</evidence>
<dbReference type="Pfam" id="PF07727">
    <property type="entry name" value="RVT_2"/>
    <property type="match status" value="1"/>
</dbReference>
<dbReference type="InterPro" id="IPR013103">
    <property type="entry name" value="RVT_2"/>
</dbReference>
<dbReference type="PROSITE" id="PS50158">
    <property type="entry name" value="ZF_CCHC"/>
    <property type="match status" value="1"/>
</dbReference>
<feature type="region of interest" description="Disordered" evidence="13">
    <location>
        <begin position="1439"/>
        <end position="1502"/>
    </location>
</feature>
<dbReference type="EMBL" id="BQNB010013298">
    <property type="protein sequence ID" value="GJT14265.1"/>
    <property type="molecule type" value="Genomic_DNA"/>
</dbReference>
<dbReference type="Pfam" id="PF00665">
    <property type="entry name" value="rve"/>
    <property type="match status" value="1"/>
</dbReference>
<evidence type="ECO:0000313" key="17">
    <source>
        <dbReference type="Proteomes" id="UP001151760"/>
    </source>
</evidence>
<dbReference type="Gene3D" id="3.30.420.10">
    <property type="entry name" value="Ribonuclease H-like superfamily/Ribonuclease H"/>
    <property type="match status" value="1"/>
</dbReference>
<feature type="compositionally biased region" description="Polar residues" evidence="13">
    <location>
        <begin position="886"/>
        <end position="919"/>
    </location>
</feature>
<evidence type="ECO:0000259" key="15">
    <source>
        <dbReference type="PROSITE" id="PS50994"/>
    </source>
</evidence>
<dbReference type="InterPro" id="IPR039537">
    <property type="entry name" value="Retrotran_Ty1/copia-like"/>
</dbReference>
<keyword evidence="11" id="KW-0862">Zinc</keyword>
<dbReference type="Proteomes" id="UP001151760">
    <property type="component" value="Unassembled WGS sequence"/>
</dbReference>
<name>A0ABQ5BHG0_9ASTR</name>
<keyword evidence="6" id="KW-0229">DNA integration</keyword>
<dbReference type="PANTHER" id="PTHR42648">
    <property type="entry name" value="TRANSPOSASE, PUTATIVE-RELATED"/>
    <property type="match status" value="1"/>
</dbReference>
<feature type="domain" description="CCHC-type" evidence="14">
    <location>
        <begin position="129"/>
        <end position="145"/>
    </location>
</feature>
<keyword evidence="11" id="KW-0863">Zinc-finger</keyword>
<keyword evidence="8" id="KW-0239">DNA-directed DNA polymerase</keyword>
<dbReference type="SMART" id="SM00343">
    <property type="entry name" value="ZnF_C2HC"/>
    <property type="match status" value="1"/>
</dbReference>
<evidence type="ECO:0000259" key="14">
    <source>
        <dbReference type="PROSITE" id="PS50158"/>
    </source>
</evidence>
<accession>A0ABQ5BHG0</accession>
<dbReference type="Pfam" id="PF00098">
    <property type="entry name" value="zf-CCHC"/>
    <property type="match status" value="1"/>
</dbReference>
<feature type="compositionally biased region" description="Polar residues" evidence="13">
    <location>
        <begin position="1485"/>
        <end position="1501"/>
    </location>
</feature>
<dbReference type="InterPro" id="IPR012337">
    <property type="entry name" value="RNaseH-like_sf"/>
</dbReference>
<feature type="compositionally biased region" description="Polar residues" evidence="13">
    <location>
        <begin position="103"/>
        <end position="121"/>
    </location>
</feature>
<gene>
    <name evidence="16" type="ORF">Tco_0861307</name>
</gene>
<dbReference type="SUPFAM" id="SSF57756">
    <property type="entry name" value="Retrovirus zinc finger-like domains"/>
    <property type="match status" value="1"/>
</dbReference>
<keyword evidence="5" id="KW-0460">Magnesium</keyword>
<proteinExistence type="predicted"/>
<comment type="caution">
    <text evidence="16">The sequence shown here is derived from an EMBL/GenBank/DDBJ whole genome shotgun (WGS) entry which is preliminary data.</text>
</comment>
<evidence type="ECO:0000256" key="6">
    <source>
        <dbReference type="ARBA" id="ARBA00022908"/>
    </source>
</evidence>
<evidence type="ECO:0000256" key="5">
    <source>
        <dbReference type="ARBA" id="ARBA00022842"/>
    </source>
</evidence>